<dbReference type="VEuPathDB" id="AmoebaDB:EHI5A_058190"/>
<dbReference type="VEuPathDB" id="AmoebaDB:EHI5A_249190"/>
<dbReference type="PANTHER" id="PTHR45737:SF6">
    <property type="entry name" value="VON WILLEBRAND FACTOR A DOMAIN-CONTAINING PROTEIN 5A"/>
    <property type="match status" value="1"/>
</dbReference>
<reference evidence="3 4" key="1">
    <citation type="submission" date="2016-05" db="EMBL/GenBank/DDBJ databases">
        <title>First whole genome sequencing of Entamoeba histolytica HM1:IMSS-clone-6.</title>
        <authorList>
            <person name="Mukherjee Avik.K."/>
            <person name="Izumyama S."/>
            <person name="Nakada-Tsukui K."/>
            <person name="Nozaki T."/>
        </authorList>
    </citation>
    <scope>NUCLEOTIDE SEQUENCE [LARGE SCALE GENOMIC DNA]</scope>
    <source>
        <strain evidence="3 4">HM1:IMSS clone 6</strain>
    </source>
</reference>
<evidence type="ECO:0008006" key="5">
    <source>
        <dbReference type="Google" id="ProtNLM"/>
    </source>
</evidence>
<evidence type="ECO:0000313" key="4">
    <source>
        <dbReference type="Proteomes" id="UP000078387"/>
    </source>
</evidence>
<dbReference type="PROSITE" id="PS51468">
    <property type="entry name" value="VIT"/>
    <property type="match status" value="1"/>
</dbReference>
<organism evidence="3 4">
    <name type="scientific">Entamoeba histolytica</name>
    <dbReference type="NCBI Taxonomy" id="5759"/>
    <lineage>
        <taxon>Eukaryota</taxon>
        <taxon>Amoebozoa</taxon>
        <taxon>Evosea</taxon>
        <taxon>Archamoebae</taxon>
        <taxon>Mastigamoebida</taxon>
        <taxon>Entamoebidae</taxon>
        <taxon>Entamoeba</taxon>
    </lineage>
</organism>
<dbReference type="SMART" id="SM00327">
    <property type="entry name" value="VWA"/>
    <property type="match status" value="1"/>
</dbReference>
<dbReference type="VEuPathDB" id="AmoebaDB:KM1_074480"/>
<dbReference type="VEuPathDB" id="AmoebaDB:EHI_049820"/>
<dbReference type="Proteomes" id="UP000078387">
    <property type="component" value="Unassembled WGS sequence"/>
</dbReference>
<dbReference type="InterPro" id="IPR036465">
    <property type="entry name" value="vWFA_dom_sf"/>
</dbReference>
<dbReference type="InterPro" id="IPR013694">
    <property type="entry name" value="VIT"/>
</dbReference>
<dbReference type="VEuPathDB" id="AmoebaDB:EHI8A_032340"/>
<evidence type="ECO:0000259" key="1">
    <source>
        <dbReference type="PROSITE" id="PS50234"/>
    </source>
</evidence>
<evidence type="ECO:0000259" key="2">
    <source>
        <dbReference type="PROSITE" id="PS51468"/>
    </source>
</evidence>
<dbReference type="AlphaFoldDB" id="A0A5K1VQL9"/>
<dbReference type="VEuPathDB" id="AmoebaDB:EHI7A_121060"/>
<dbReference type="PROSITE" id="PS50234">
    <property type="entry name" value="VWFA"/>
    <property type="match status" value="1"/>
</dbReference>
<dbReference type="Pfam" id="PF13768">
    <property type="entry name" value="VWA_3"/>
    <property type="match status" value="1"/>
</dbReference>
<protein>
    <recommendedName>
        <fullName evidence="5">von willebrand factor type a domain containing protein</fullName>
    </recommendedName>
</protein>
<dbReference type="EMBL" id="BDEQ01000001">
    <property type="protein sequence ID" value="GAT92269.1"/>
    <property type="molecule type" value="Genomic_DNA"/>
</dbReference>
<dbReference type="Gene3D" id="3.40.50.410">
    <property type="entry name" value="von Willebrand factor, type A domain"/>
    <property type="match status" value="1"/>
</dbReference>
<dbReference type="SMART" id="SM00609">
    <property type="entry name" value="VIT"/>
    <property type="match status" value="1"/>
</dbReference>
<sequence length="703" mass="79752">MLFFGRVISQEKQVRLTEVNFEVETVGNNAKVKSIHSILNDSNDDCNVSITMTLDDESAVTGYSFKTANGDFESELKEKEQAKIEQSDATTNGYSSAVMEQVDDTTFSITLGLINKHSEVTFSIEYLTHMEIQDDELVMKIPNLIESDEKQQIPYSIKVTGSSTFSFKGVLSGEEEVNIPLNGDLILGMKDEDTDEVVISSTFINKEKEGNINIVFICDRSGSMYGEGIKALRNMLQLFLRQLPLNSKFQIISFGSTYDFMFKEMTEYNEDTLKFASETVSQFEANYGGTNMHAPLKALIDNNTEKCHIILLTDGYVNNKTSTIEYIRTLSKKNSLHGVGLGRSCDVELIRNIGRIGNGISAISKNPNVLKKEVSKITERILIPSINECTVEWNIKGEITPKEISNFYGMTTCYIQCNEEIKEGQNIESEIKGRCGEKEVTYKNTKSINITKGIIVHQLMALNQIRKLESENKKEEAKKLSMKYHVLCKETAFIAVDKTTKKEVDFIKNINLNEMCHNQNLLHPVSAYSNFGLNVMEDVDLEISDMDYEEECESCYDFLDIDYYNDDLIPTNMTNTQPVQSMMNLTSDGKCSNPGSEEKKEFFQDTIDKEVKFEKIIECQKANGEFVGVEEIIKEIITIQINGIDNDVIQTFFVIHLLKERFSENKVEWKLVVKKAENWLASKPAISEEIKNRIISLVKLIKL</sequence>
<dbReference type="PANTHER" id="PTHR45737">
    <property type="entry name" value="VON WILLEBRAND FACTOR A DOMAIN-CONTAINING PROTEIN 5A"/>
    <property type="match status" value="1"/>
</dbReference>
<proteinExistence type="predicted"/>
<dbReference type="Pfam" id="PF08487">
    <property type="entry name" value="VIT"/>
    <property type="match status" value="1"/>
</dbReference>
<accession>A0A5K1VQL9</accession>
<dbReference type="VEuPathDB" id="AmoebaDB:EHI7A_162700"/>
<feature type="domain" description="VIT" evidence="2">
    <location>
        <begin position="1"/>
        <end position="128"/>
    </location>
</feature>
<dbReference type="OMA" id="FNVIRFD"/>
<dbReference type="SUPFAM" id="SSF53300">
    <property type="entry name" value="vWA-like"/>
    <property type="match status" value="1"/>
</dbReference>
<evidence type="ECO:0000313" key="3">
    <source>
        <dbReference type="EMBL" id="GAT92269.1"/>
    </source>
</evidence>
<feature type="domain" description="VWFA" evidence="1">
    <location>
        <begin position="213"/>
        <end position="386"/>
    </location>
</feature>
<dbReference type="InterPro" id="IPR002035">
    <property type="entry name" value="VWF_A"/>
</dbReference>
<gene>
    <name evidence="3" type="ORF">CL6EHI_049820</name>
</gene>
<name>A0A5K1VQL9_ENTHI</name>
<comment type="caution">
    <text evidence="3">The sequence shown here is derived from an EMBL/GenBank/DDBJ whole genome shotgun (WGS) entry which is preliminary data.</text>
</comment>